<dbReference type="AlphaFoldDB" id="A0AA96RHS9"/>
<sequence length="74" mass="8651">MDPFEKSRDTLDQAGKRDNPEQFPTEKESLLDQFKSEQNVDSIPLEDLNMEQKEEKQNTKTKNNSSSEQKYKKG</sequence>
<evidence type="ECO:0000256" key="1">
    <source>
        <dbReference type="SAM" id="MobiDB-lite"/>
    </source>
</evidence>
<accession>A0AA96RHS9</accession>
<evidence type="ECO:0000313" key="2">
    <source>
        <dbReference type="EMBL" id="WNQ13871.1"/>
    </source>
</evidence>
<evidence type="ECO:0000313" key="3">
    <source>
        <dbReference type="Proteomes" id="UP001305702"/>
    </source>
</evidence>
<feature type="region of interest" description="Disordered" evidence="1">
    <location>
        <begin position="1"/>
        <end position="74"/>
    </location>
</feature>
<dbReference type="RefSeq" id="WP_315607652.1">
    <property type="nucleotide sequence ID" value="NZ_CP130318.1"/>
</dbReference>
<dbReference type="KEGG" id="paun:MJA45_12900"/>
<keyword evidence="3" id="KW-1185">Reference proteome</keyword>
<name>A0AA96RHS9_9BACL</name>
<feature type="compositionally biased region" description="Basic and acidic residues" evidence="1">
    <location>
        <begin position="1"/>
        <end position="30"/>
    </location>
</feature>
<proteinExistence type="predicted"/>
<dbReference type="EMBL" id="CP130318">
    <property type="protein sequence ID" value="WNQ13871.1"/>
    <property type="molecule type" value="Genomic_DNA"/>
</dbReference>
<protein>
    <submittedName>
        <fullName evidence="2">Uncharacterized protein</fullName>
    </submittedName>
</protein>
<reference evidence="2 3" key="1">
    <citation type="submission" date="2022-02" db="EMBL/GenBank/DDBJ databases">
        <title>Paenibacillus sp. MBLB1776 Whole Genome Shotgun Sequencing.</title>
        <authorList>
            <person name="Hwang C.Y."/>
            <person name="Cho E.-S."/>
            <person name="Seo M.-J."/>
        </authorList>
    </citation>
    <scope>NUCLEOTIDE SEQUENCE [LARGE SCALE GENOMIC DNA]</scope>
    <source>
        <strain evidence="2 3">MBLB1776</strain>
    </source>
</reference>
<dbReference type="Proteomes" id="UP001305702">
    <property type="component" value="Chromosome"/>
</dbReference>
<organism evidence="2 3">
    <name type="scientific">Paenibacillus aurantius</name>
    <dbReference type="NCBI Taxonomy" id="2918900"/>
    <lineage>
        <taxon>Bacteria</taxon>
        <taxon>Bacillati</taxon>
        <taxon>Bacillota</taxon>
        <taxon>Bacilli</taxon>
        <taxon>Bacillales</taxon>
        <taxon>Paenibacillaceae</taxon>
        <taxon>Paenibacillus</taxon>
    </lineage>
</organism>
<gene>
    <name evidence="2" type="ORF">MJA45_12900</name>
</gene>